<proteinExistence type="predicted"/>
<feature type="domain" description="dATP/dGTP diphosphohydrolase N-terminal" evidence="1">
    <location>
        <begin position="73"/>
        <end position="171"/>
    </location>
</feature>
<reference evidence="2" key="1">
    <citation type="journal article" date="2024" name="J. Gen. Virol.">
        <title>Novel phages of Pseudomonas syringae unveil numerous potential auxiliary metabolic genes.</title>
        <authorList>
            <person name="Feltin C."/>
            <person name="Garneau J.R."/>
            <person name="Morris C.E."/>
            <person name="Berard A."/>
            <person name="Torres-Barcelo C."/>
        </authorList>
    </citation>
    <scope>NUCLEOTIDE SEQUENCE</scope>
</reference>
<dbReference type="InterPro" id="IPR044038">
    <property type="entry name" value="dATP/dGTP_diPOhydrolase_N"/>
</dbReference>
<accession>A0AAU6VZ38</accession>
<evidence type="ECO:0000259" key="1">
    <source>
        <dbReference type="Pfam" id="PF18909"/>
    </source>
</evidence>
<gene>
    <name evidence="2" type="ORF">Pyxpy02_00072</name>
</gene>
<name>A0AAU6VZ38_9VIRU</name>
<protein>
    <recommendedName>
        <fullName evidence="1">dATP/dGTP diphosphohydrolase N-terminal domain-containing protein</fullName>
    </recommendedName>
</protein>
<evidence type="ECO:0000313" key="2">
    <source>
        <dbReference type="EMBL" id="XAI69555.1"/>
    </source>
</evidence>
<dbReference type="EMBL" id="PP179311">
    <property type="protein sequence ID" value="XAI69555.1"/>
    <property type="molecule type" value="Genomic_DNA"/>
</dbReference>
<organism evidence="2">
    <name type="scientific">Pseudomonas phage Pyxpy02</name>
    <dbReference type="NCBI Taxonomy" id="3138547"/>
    <lineage>
        <taxon>Viruses</taxon>
    </lineage>
</organism>
<sequence length="186" mass="20562">MSQYKVRNSNTGSVYTIIEHNDSEYCNVIWEEDCTRGVEAGQTEYLTAAVDDYVERGIWVLLPEPRVSGEVGNPKVGAASKKYSLRYMPLSANIEANRALENGAEKYGLCNWRDTNVKASVYIDAALRHIAQWQEGQENASDSDVHNLGHAMASLAIIIDAQAQGVLIDDRPTASKDTDDLLLRKG</sequence>
<dbReference type="Pfam" id="PF18909">
    <property type="entry name" value="dGTP_diPhyd_N"/>
    <property type="match status" value="1"/>
</dbReference>